<dbReference type="PANTHER" id="PTHR10887">
    <property type="entry name" value="DNA2/NAM7 HELICASE FAMILY"/>
    <property type="match status" value="1"/>
</dbReference>
<feature type="region of interest" description="Disordered" evidence="1">
    <location>
        <begin position="1185"/>
        <end position="1221"/>
    </location>
</feature>
<gene>
    <name evidence="4" type="ORF">R1sor_016165</name>
</gene>
<comment type="caution">
    <text evidence="4">The sequence shown here is derived from an EMBL/GenBank/DDBJ whole genome shotgun (WGS) entry which is preliminary data.</text>
</comment>
<feature type="domain" description="DNA2/NAM7 helicase helicase" evidence="2">
    <location>
        <begin position="784"/>
        <end position="857"/>
    </location>
</feature>
<feature type="region of interest" description="Disordered" evidence="1">
    <location>
        <begin position="86"/>
        <end position="394"/>
    </location>
</feature>
<dbReference type="Pfam" id="PF13086">
    <property type="entry name" value="AAA_11"/>
    <property type="match status" value="2"/>
</dbReference>
<dbReference type="Pfam" id="PF13087">
    <property type="entry name" value="AAA_12"/>
    <property type="match status" value="1"/>
</dbReference>
<feature type="compositionally biased region" description="Acidic residues" evidence="1">
    <location>
        <begin position="249"/>
        <end position="261"/>
    </location>
</feature>
<dbReference type="InterPro" id="IPR041679">
    <property type="entry name" value="DNA2/NAM7-like_C"/>
</dbReference>
<feature type="compositionally biased region" description="Basic and acidic residues" evidence="1">
    <location>
        <begin position="350"/>
        <end position="369"/>
    </location>
</feature>
<proteinExistence type="predicted"/>
<keyword evidence="5" id="KW-1185">Reference proteome</keyword>
<evidence type="ECO:0008006" key="6">
    <source>
        <dbReference type="Google" id="ProtNLM"/>
    </source>
</evidence>
<dbReference type="EMBL" id="JBJQOH010000004">
    <property type="protein sequence ID" value="KAL3689856.1"/>
    <property type="molecule type" value="Genomic_DNA"/>
</dbReference>
<feature type="compositionally biased region" description="Basic residues" evidence="1">
    <location>
        <begin position="1197"/>
        <end position="1208"/>
    </location>
</feature>
<dbReference type="InterPro" id="IPR027417">
    <property type="entry name" value="P-loop_NTPase"/>
</dbReference>
<feature type="compositionally biased region" description="Basic residues" evidence="1">
    <location>
        <begin position="102"/>
        <end position="112"/>
    </location>
</feature>
<name>A0ABD3HG84_9MARC</name>
<feature type="compositionally biased region" description="Basic and acidic residues" evidence="1">
    <location>
        <begin position="201"/>
        <end position="210"/>
    </location>
</feature>
<feature type="compositionally biased region" description="Low complexity" evidence="1">
    <location>
        <begin position="377"/>
        <end position="387"/>
    </location>
</feature>
<feature type="domain" description="DNA2/NAM7 helicase-like C-terminal" evidence="3">
    <location>
        <begin position="863"/>
        <end position="1067"/>
    </location>
</feature>
<dbReference type="PANTHER" id="PTHR10887:SF510">
    <property type="entry name" value="HELICASE ATP-BINDING DOMAIN-CONTAINING PROTEIN"/>
    <property type="match status" value="1"/>
</dbReference>
<evidence type="ECO:0000259" key="3">
    <source>
        <dbReference type="Pfam" id="PF13087"/>
    </source>
</evidence>
<dbReference type="InterPro" id="IPR041677">
    <property type="entry name" value="DNA2/NAM7_AAA_11"/>
</dbReference>
<sequence>MGTKKRKCQDQEEATEEDDCFHMQLKIVNMLREKVYRLEEELNYLRSHQRLLLKAWSMPVYPPEYVPGSWNPPSARPQDEQTDMFNRAGTSQFGGDKETAKKAKKRKTKKARTSTPDSSPERETPPIQVIVDDSDASEDSKETSSESEHENRAKKGLAQAKRRKTQKKAKTPTPVSSPERVAPTVHGTEDASSDDPYASSDDSKSSDEKGSPMVETVTMESAARSGSASFEISSSEEEAEKDKSSQSDSESENSSDSEDEKTPETPAIGETKSQAKFPKVNWANEPRKRKPGRDSSSSGSDSNDSDDSVSVVEIADEGVTIQQKGKEKELQKDEVKDSTNNYHLGKRNKQKEDLPKKAAEDSGKYGEAKLKKKERASATSAEPSTTSRRAKLSQDATAEEIFDWNVLGTQGPWTQPEPVNFTHWHGSTEDSGQWVKQLISLPFSFSSCEEYISRNQWLIFEECKAMLNSSLEIMEKNDGSVAESTLGSDGTEDSLENRKFRIRPMYRCAGDSFNYFELEALDGRRFKLDTSEVLLVSFPSLPSMKVLALASTRGDNAGLPTLLKTRVDLQSSSIQCKLARMSNMVTLKRQFVALVRISKIWHSLRQPLLDPLWNNGCCLSPPSDDCLDENVRLPEDISTTLSTWKEHGIFNNRQLLTMAALLQMKQGILLVQGPPGTGKVGRSSIVSGGPLPVEVISKTIRMISALCLEEPGVKILVCASSNAAVDEIVTRLKNAMLDSHGKVFSPQLGKLVRVGLQKSVQPACHDVTMDTLLAKSSKDSRPTRAQMMSNATIVCSTLSGSGHSVFEENNQKFDVLVIDCIVWLQALECEALIALHRARGRCVIVGDPCQLSATVIQRPGTAYGRSLFERMQGGGMKTFLMTTQYRMHPQISKYPSAKFYRGCLRDSNSTRHMPSIFTNDACETGIRCDGYHFRLGPYCFLDVSWGTEEIEATGHSLSNAEEASVVATVVHGVVKSLAGGRKADIGVITPYLAQRSAILNSLSKYSIDETVCEVNTVDGFQGREKDVIILSCVRAVTDRGLGFVSDEKRMNVALTRAKHALIIVGHAKTLKSQSASWNSLLQNAAARGCYQVLRESDRKRKGSGKPSRVGETPPTASEKAAKFHSAQTSPVKKPQFKLNPVHTPVKVEQETCSFAHHVPGCGHSQKQNDTGLRQTAEPIKKMRGAVRVDRSSQYRGGGRKGKGGRKKSLNGARFPDHPPPVVPPPNQHKYFEQQQSFSAPNLYYSGEHFEEAHEHFASIGRGAHMGWTLRQPVDQGRPYRNSTHANRGRR</sequence>
<feature type="compositionally biased region" description="Low complexity" evidence="1">
    <location>
        <begin position="294"/>
        <end position="312"/>
    </location>
</feature>
<dbReference type="SUPFAM" id="SSF52540">
    <property type="entry name" value="P-loop containing nucleoside triphosphate hydrolases"/>
    <property type="match status" value="1"/>
</dbReference>
<feature type="domain" description="DNA2/NAM7 helicase helicase" evidence="2">
    <location>
        <begin position="650"/>
        <end position="780"/>
    </location>
</feature>
<dbReference type="InterPro" id="IPR047187">
    <property type="entry name" value="SF1_C_Upf1"/>
</dbReference>
<protein>
    <recommendedName>
        <fullName evidence="6">Helicase MAGATAMA 3</fullName>
    </recommendedName>
</protein>
<dbReference type="InterPro" id="IPR045055">
    <property type="entry name" value="DNA2/NAM7-like"/>
</dbReference>
<dbReference type="FunFam" id="3.40.50.300:FF:001576">
    <property type="entry name" value="tRNA-splicing endonuclease, putative"/>
    <property type="match status" value="1"/>
</dbReference>
<evidence type="ECO:0000259" key="2">
    <source>
        <dbReference type="Pfam" id="PF13086"/>
    </source>
</evidence>
<feature type="region of interest" description="Disordered" evidence="1">
    <location>
        <begin position="1095"/>
        <end position="1137"/>
    </location>
</feature>
<accession>A0ABD3HG84</accession>
<evidence type="ECO:0000313" key="5">
    <source>
        <dbReference type="Proteomes" id="UP001633002"/>
    </source>
</evidence>
<evidence type="ECO:0000313" key="4">
    <source>
        <dbReference type="EMBL" id="KAL3689856.1"/>
    </source>
</evidence>
<organism evidence="4 5">
    <name type="scientific">Riccia sorocarpa</name>
    <dbReference type="NCBI Taxonomy" id="122646"/>
    <lineage>
        <taxon>Eukaryota</taxon>
        <taxon>Viridiplantae</taxon>
        <taxon>Streptophyta</taxon>
        <taxon>Embryophyta</taxon>
        <taxon>Marchantiophyta</taxon>
        <taxon>Marchantiopsida</taxon>
        <taxon>Marchantiidae</taxon>
        <taxon>Marchantiales</taxon>
        <taxon>Ricciaceae</taxon>
        <taxon>Riccia</taxon>
    </lineage>
</organism>
<evidence type="ECO:0000256" key="1">
    <source>
        <dbReference type="SAM" id="MobiDB-lite"/>
    </source>
</evidence>
<dbReference type="CDD" id="cd18042">
    <property type="entry name" value="DEXXQc_SETX"/>
    <property type="match status" value="1"/>
</dbReference>
<dbReference type="Proteomes" id="UP001633002">
    <property type="component" value="Unassembled WGS sequence"/>
</dbReference>
<dbReference type="Gene3D" id="3.40.50.300">
    <property type="entry name" value="P-loop containing nucleotide triphosphate hydrolases"/>
    <property type="match status" value="2"/>
</dbReference>
<feature type="compositionally biased region" description="Basic residues" evidence="1">
    <location>
        <begin position="154"/>
        <end position="170"/>
    </location>
</feature>
<reference evidence="4 5" key="1">
    <citation type="submission" date="2024-09" db="EMBL/GenBank/DDBJ databases">
        <title>Chromosome-scale assembly of Riccia sorocarpa.</title>
        <authorList>
            <person name="Paukszto L."/>
        </authorList>
    </citation>
    <scope>NUCLEOTIDE SEQUENCE [LARGE SCALE GENOMIC DNA]</scope>
    <source>
        <strain evidence="4">LP-2024</strain>
        <tissue evidence="4">Aerial parts of the thallus</tissue>
    </source>
</reference>
<dbReference type="CDD" id="cd18808">
    <property type="entry name" value="SF1_C_Upf1"/>
    <property type="match status" value="1"/>
</dbReference>
<feature type="compositionally biased region" description="Basic and acidic residues" evidence="1">
    <location>
        <begin position="324"/>
        <end position="337"/>
    </location>
</feature>
<feature type="compositionally biased region" description="Basic and acidic residues" evidence="1">
    <location>
        <begin position="138"/>
        <end position="153"/>
    </location>
</feature>